<gene>
    <name evidence="2" type="ORF">SMD44_00433</name>
</gene>
<dbReference type="RefSeq" id="WP_087882630.1">
    <property type="nucleotide sequence ID" value="NZ_CP021748.1"/>
</dbReference>
<protein>
    <submittedName>
        <fullName evidence="2">Uncharacterized protein</fullName>
    </submittedName>
</protein>
<accession>A0A1Z1W3P9</accession>
<dbReference type="AlphaFoldDB" id="A0A1Z1W3P9"/>
<evidence type="ECO:0000256" key="1">
    <source>
        <dbReference type="SAM" id="MobiDB-lite"/>
    </source>
</evidence>
<reference evidence="2 3" key="1">
    <citation type="submission" date="2017-05" db="EMBL/GenBank/DDBJ databases">
        <title>Streptomyces alboflavus Genome sequencing and assembly.</title>
        <authorList>
            <person name="Wang Y."/>
            <person name="Du B."/>
            <person name="Ding Y."/>
            <person name="Liu H."/>
            <person name="Hou Q."/>
            <person name="Liu K."/>
            <person name="Wang C."/>
            <person name="Yao L."/>
        </authorList>
    </citation>
    <scope>NUCLEOTIDE SEQUENCE [LARGE SCALE GENOMIC DNA]</scope>
    <source>
        <strain evidence="2 3">MDJK44</strain>
    </source>
</reference>
<evidence type="ECO:0000313" key="3">
    <source>
        <dbReference type="Proteomes" id="UP000195880"/>
    </source>
</evidence>
<name>A0A1Z1W3P9_9ACTN</name>
<evidence type="ECO:0000313" key="2">
    <source>
        <dbReference type="EMBL" id="ARX81035.1"/>
    </source>
</evidence>
<sequence length="255" mass="25916">MAAGVVAALIGVAGMIIAALITVNGDDGDGKSAPSPIIQTNESGDNILCVGDVKICVGRTDRASPKSSASSPAPKKPPPRTSPAPKDSPAARTPSPTGEEDDRGGDGGTDARPDSAEVASLLARAPRVALRGPGPGALRVVLLDVPSPAPRWSTLGIGAGRLRAAGVDGVLFRLPTPVSAGVSVDTSRAPGDVEYVFFDTNGWRLGTQSSVSCATMCPSLTQSQVTAPQYQHVLVTDAGRSAGWPPGQRYVYTPG</sequence>
<dbReference type="OrthoDB" id="4211371at2"/>
<organism evidence="2 3">
    <name type="scientific">Streptomyces alboflavus</name>
    <dbReference type="NCBI Taxonomy" id="67267"/>
    <lineage>
        <taxon>Bacteria</taxon>
        <taxon>Bacillati</taxon>
        <taxon>Actinomycetota</taxon>
        <taxon>Actinomycetes</taxon>
        <taxon>Kitasatosporales</taxon>
        <taxon>Streptomycetaceae</taxon>
        <taxon>Streptomyces</taxon>
    </lineage>
</organism>
<proteinExistence type="predicted"/>
<feature type="region of interest" description="Disordered" evidence="1">
    <location>
        <begin position="60"/>
        <end position="113"/>
    </location>
</feature>
<dbReference type="KEGG" id="salf:SMD44_00433"/>
<dbReference type="EMBL" id="CP021748">
    <property type="protein sequence ID" value="ARX81035.1"/>
    <property type="molecule type" value="Genomic_DNA"/>
</dbReference>
<keyword evidence="3" id="KW-1185">Reference proteome</keyword>
<dbReference type="Proteomes" id="UP000195880">
    <property type="component" value="Chromosome"/>
</dbReference>